<organism evidence="1 2">
    <name type="scientific">Corynebacterium silvaticum</name>
    <dbReference type="NCBI Taxonomy" id="2320431"/>
    <lineage>
        <taxon>Bacteria</taxon>
        <taxon>Bacillati</taxon>
        <taxon>Actinomycetota</taxon>
        <taxon>Actinomycetes</taxon>
        <taxon>Mycobacteriales</taxon>
        <taxon>Corynebacteriaceae</taxon>
        <taxon>Corynebacterium</taxon>
    </lineage>
</organism>
<protein>
    <submittedName>
        <fullName evidence="1">YdcF family protein</fullName>
    </submittedName>
</protein>
<reference evidence="1 2" key="2">
    <citation type="journal article" date="2020" name="Antonie Van Leeuwenhoek">
        <title>Phylogenomic characterisation of a novel corynebacterial species pathogenic to animals.</title>
        <authorList>
            <person name="Moller J."/>
            <person name="Musella L."/>
            <person name="Melnikov V."/>
            <person name="Geissdorfer W."/>
            <person name="Burkovski A."/>
            <person name="Sangal V."/>
        </authorList>
    </citation>
    <scope>NUCLEOTIDE SEQUENCE [LARGE SCALE GENOMIC DNA]</scope>
    <source>
        <strain evidence="1 2">PO100/5</strain>
    </source>
</reference>
<gene>
    <name evidence="1" type="ORF">CBE74_10655</name>
</gene>
<accession>A0ACD4PYN9</accession>
<reference evidence="1 2" key="3">
    <citation type="journal article" date="2020" name="Int. J. Syst. Evol. Microbiol.">
        <title>Corynebacterium silvaticum sp. nov., a unique group of NTTB corynebacteria in wild boar and roe deer.</title>
        <authorList>
            <person name="Dangel A."/>
            <person name="Berger A."/>
            <person name="Rau J."/>
            <person name="Eisenberg T."/>
            <person name="Kampfer P."/>
            <person name="Margos G."/>
            <person name="Contzen M."/>
            <person name="Busse H.J."/>
            <person name="Konrad R."/>
            <person name="Peters M."/>
            <person name="Sting R."/>
            <person name="Sing A."/>
        </authorList>
    </citation>
    <scope>NUCLEOTIDE SEQUENCE [LARGE SCALE GENOMIC DNA]</scope>
    <source>
        <strain evidence="1 2">PO100/5</strain>
    </source>
</reference>
<reference evidence="1 2" key="1">
    <citation type="journal article" date="2014" name="BMC Vet. Res.">
        <title>First report of Corynebacterium pseudotuberculosis from caseous lymphadenitis lesions in Black Alentejano pig (Sus scrofa domesticus).</title>
        <authorList>
            <person name="Oliveira M."/>
            <person name="Barroco C."/>
            <person name="Mottola C."/>
            <person name="Santos R."/>
            <person name="Lemsaddek A."/>
            <person name="Tavares L."/>
            <person name="Semedo-Lemsaddek T."/>
        </authorList>
    </citation>
    <scope>NUCLEOTIDE SEQUENCE [LARGE SCALE GENOMIC DNA]</scope>
    <source>
        <strain evidence="1 2">PO100/5</strain>
    </source>
</reference>
<sequence length="299" mass="32786">MLFEFDQALGLLAGLGVIVLVIGLVFGMAFAMLVNNYFLMKREGISLVHSLPLLAGLGTLLVYFFVFGNSLFFSSGQVFGNKPIFQVFFLLAVWYIGVVGYVGFNLAAYTLQAVIYGRWPRAPHYDAVVVLGSGIRGEIVTPLLASRLDRGIHLAREVGAKTFVCSGGQGPDEPIPEAEAMRRYVEKHASGEFTIYSEDRSTTTEENIRFSKALMDDELGADAEVAIVTSNYHSMRAGALARRLGVDWESYGAPTALYYVPTAFLREFVASMVFNWKFHAVLLGIFSVGMALIGGRGLY</sequence>
<keyword evidence="2" id="KW-1185">Reference proteome</keyword>
<name>A0ACD4PYN9_9CORY</name>
<proteinExistence type="predicted"/>
<dbReference type="Proteomes" id="UP000195652">
    <property type="component" value="Chromosome"/>
</dbReference>
<evidence type="ECO:0000313" key="2">
    <source>
        <dbReference type="Proteomes" id="UP000195652"/>
    </source>
</evidence>
<dbReference type="EMBL" id="CP021417">
    <property type="protein sequence ID" value="WCV10811.1"/>
    <property type="molecule type" value="Genomic_DNA"/>
</dbReference>
<evidence type="ECO:0000313" key="1">
    <source>
        <dbReference type="EMBL" id="WCV10811.1"/>
    </source>
</evidence>
<reference evidence="1 2" key="4">
    <citation type="journal article" date="2020" name="PLoS ONE">
        <title>Taxonomic classification of strain PO100/5 shows a broader geographic distribution and genetic markers of the recently described Corynebacterium silvaticum.</title>
        <authorList>
            <person name="Viana M.V.C."/>
            <person name="Profeta R."/>
            <person name="da Silva A.L."/>
            <person name="Hurtado R."/>
            <person name="Cerqueira J.C."/>
            <person name="Ribeiro B.F.S."/>
            <person name="Almeida M.O."/>
            <person name="Morais-Rodrigues F."/>
            <person name="Soares S.C."/>
            <person name="Oliveira M."/>
            <person name="Tavares L."/>
            <person name="Figueiredo H."/>
            <person name="Wattam A.R."/>
            <person name="Barh D."/>
            <person name="Ghosh P."/>
            <person name="Silva A."/>
            <person name="Azevedo V."/>
        </authorList>
    </citation>
    <scope>NUCLEOTIDE SEQUENCE [LARGE SCALE GENOMIC DNA]</scope>
    <source>
        <strain evidence="1 2">PO100/5</strain>
    </source>
</reference>